<feature type="transmembrane region" description="Helical" evidence="8">
    <location>
        <begin position="145"/>
        <end position="163"/>
    </location>
</feature>
<evidence type="ECO:0000256" key="6">
    <source>
        <dbReference type="ARBA" id="ARBA00023136"/>
    </source>
</evidence>
<dbReference type="PROSITE" id="PS00211">
    <property type="entry name" value="ABC_TRANSPORTER_1"/>
    <property type="match status" value="1"/>
</dbReference>
<gene>
    <name evidence="11" type="ORF">GC101_04410</name>
</gene>
<dbReference type="GO" id="GO:0005524">
    <property type="term" value="F:ATP binding"/>
    <property type="evidence" value="ECO:0007669"/>
    <property type="project" value="UniProtKB-KW"/>
</dbReference>
<sequence>MNTKSSSSGRIRLGEALQRLLPYVKPYRLGFLAAIVLLMARLALDIGFATIQQVFIDTINSTNMQSLTRITLICSLACFLIILCLMLQHYFRFTVHSRMAWDFRAKLFNASHRLPFRQLEAMHSGDLTSRNTKDAGAAMGMISSLVYDLGYNLLLCLVAFLYLASMDVWLALLALGTGPVVFLSGRFFDRRLRKLFTEIYAQEALLRGILQETLQGMKVIRSFSLENTLLGRYAAEREQLNRLQKQKTLLNALLWHSSAFINNAVMISCAVLIARSALRGETSAGEVLAFIILMGRVQWPFVHMSQTWGGVQESLGAADRVFEILDAPREGAASGDEQDSATVSAAVAAAEATALAEAAALSIQGLHYSFAGPQSREGTCLSGIHLELKYGETVAVVGPSGSGKTTLVRLCCGLYEPEAGSITVCGYGVHDHLEAARRRISYVPQNPYLFSGSIRDNLAFSDEHASDEEIREAARLAGADEFIMRMPEGYDTLIGEHGSTLSGGQRQRLAIARAFLRNAPLLLLDEATSALDNESERLVQQSLDLLMKDRTTLVIAHRLSTVREASRIIVLDHGRIVEEGTHDALIEQDGLYAELYHLQFRTSPAEELESASYAKSLTSVLPA</sequence>
<dbReference type="EMBL" id="WHOB01000016">
    <property type="protein sequence ID" value="NOU78118.1"/>
    <property type="molecule type" value="Genomic_DNA"/>
</dbReference>
<evidence type="ECO:0000256" key="4">
    <source>
        <dbReference type="ARBA" id="ARBA00022840"/>
    </source>
</evidence>
<evidence type="ECO:0000256" key="2">
    <source>
        <dbReference type="ARBA" id="ARBA00022692"/>
    </source>
</evidence>
<evidence type="ECO:0000256" key="5">
    <source>
        <dbReference type="ARBA" id="ARBA00022989"/>
    </source>
</evidence>
<keyword evidence="3" id="KW-0547">Nucleotide-binding</keyword>
<dbReference type="Gene3D" id="3.40.50.300">
    <property type="entry name" value="P-loop containing nucleotide triphosphate hydrolases"/>
    <property type="match status" value="1"/>
</dbReference>
<dbReference type="SUPFAM" id="SSF52540">
    <property type="entry name" value="P-loop containing nucleoside triphosphate hydrolases"/>
    <property type="match status" value="1"/>
</dbReference>
<keyword evidence="12" id="KW-1185">Reference proteome</keyword>
<dbReference type="Pfam" id="PF00005">
    <property type="entry name" value="ABC_tran"/>
    <property type="match status" value="1"/>
</dbReference>
<keyword evidence="6 8" id="KW-0472">Membrane</keyword>
<dbReference type="InterPro" id="IPR027417">
    <property type="entry name" value="P-loop_NTPase"/>
</dbReference>
<protein>
    <submittedName>
        <fullName evidence="11">ATP-binding cassette domain-containing protein</fullName>
    </submittedName>
</protein>
<dbReference type="Proteomes" id="UP000596857">
    <property type="component" value="Unassembled WGS sequence"/>
</dbReference>
<feature type="transmembrane region" description="Helical" evidence="8">
    <location>
        <begin position="169"/>
        <end position="188"/>
    </location>
</feature>
<organism evidence="11 12">
    <name type="scientific">Paenibacillus phytohabitans</name>
    <dbReference type="NCBI Taxonomy" id="2654978"/>
    <lineage>
        <taxon>Bacteria</taxon>
        <taxon>Bacillati</taxon>
        <taxon>Bacillota</taxon>
        <taxon>Bacilli</taxon>
        <taxon>Bacillales</taxon>
        <taxon>Paenibacillaceae</taxon>
        <taxon>Paenibacillus</taxon>
    </lineage>
</organism>
<dbReference type="PROSITE" id="PS50929">
    <property type="entry name" value="ABC_TM1F"/>
    <property type="match status" value="1"/>
</dbReference>
<feature type="transmembrane region" description="Helical" evidence="8">
    <location>
        <begin position="252"/>
        <end position="274"/>
    </location>
</feature>
<dbReference type="InterPro" id="IPR003593">
    <property type="entry name" value="AAA+_ATPase"/>
</dbReference>
<evidence type="ECO:0000259" key="9">
    <source>
        <dbReference type="PROSITE" id="PS50893"/>
    </source>
</evidence>
<dbReference type="Pfam" id="PF00664">
    <property type="entry name" value="ABC_membrane"/>
    <property type="match status" value="1"/>
</dbReference>
<feature type="domain" description="ABC transporter" evidence="9">
    <location>
        <begin position="361"/>
        <end position="598"/>
    </location>
</feature>
<keyword evidence="2 8" id="KW-0812">Transmembrane</keyword>
<dbReference type="InterPro" id="IPR003439">
    <property type="entry name" value="ABC_transporter-like_ATP-bd"/>
</dbReference>
<comment type="caution">
    <text evidence="11">The sequence shown here is derived from an EMBL/GenBank/DDBJ whole genome shotgun (WGS) entry which is preliminary data.</text>
</comment>
<keyword evidence="4 11" id="KW-0067">ATP-binding</keyword>
<dbReference type="PANTHER" id="PTHR43394:SF1">
    <property type="entry name" value="ATP-BINDING CASSETTE SUB-FAMILY B MEMBER 10, MITOCHONDRIAL"/>
    <property type="match status" value="1"/>
</dbReference>
<feature type="coiled-coil region" evidence="7">
    <location>
        <begin position="226"/>
        <end position="253"/>
    </location>
</feature>
<dbReference type="SMART" id="SM00382">
    <property type="entry name" value="AAA"/>
    <property type="match status" value="1"/>
</dbReference>
<keyword evidence="7" id="KW-0175">Coiled coil</keyword>
<feature type="transmembrane region" description="Helical" evidence="8">
    <location>
        <begin position="70"/>
        <end position="91"/>
    </location>
</feature>
<dbReference type="CDD" id="cd07346">
    <property type="entry name" value="ABC_6TM_exporters"/>
    <property type="match status" value="1"/>
</dbReference>
<accession>A0ABX1YAY4</accession>
<evidence type="ECO:0000256" key="7">
    <source>
        <dbReference type="SAM" id="Coils"/>
    </source>
</evidence>
<evidence type="ECO:0000259" key="10">
    <source>
        <dbReference type="PROSITE" id="PS50929"/>
    </source>
</evidence>
<dbReference type="PANTHER" id="PTHR43394">
    <property type="entry name" value="ATP-DEPENDENT PERMEASE MDL1, MITOCHONDRIAL"/>
    <property type="match status" value="1"/>
</dbReference>
<proteinExistence type="predicted"/>
<evidence type="ECO:0000313" key="11">
    <source>
        <dbReference type="EMBL" id="NOU78118.1"/>
    </source>
</evidence>
<dbReference type="InterPro" id="IPR036640">
    <property type="entry name" value="ABC1_TM_sf"/>
</dbReference>
<reference evidence="11 12" key="1">
    <citation type="submission" date="2019-10" db="EMBL/GenBank/DDBJ databases">
        <title>Description of Paenibacillus terricola sp. nov.</title>
        <authorList>
            <person name="Carlier A."/>
            <person name="Qi S."/>
        </authorList>
    </citation>
    <scope>NUCLEOTIDE SEQUENCE [LARGE SCALE GENOMIC DNA]</scope>
    <source>
        <strain evidence="11 12">LMG 31459</strain>
    </source>
</reference>
<feature type="transmembrane region" description="Helical" evidence="8">
    <location>
        <begin position="29"/>
        <end position="50"/>
    </location>
</feature>
<dbReference type="InterPro" id="IPR039421">
    <property type="entry name" value="Type_1_exporter"/>
</dbReference>
<dbReference type="InterPro" id="IPR011527">
    <property type="entry name" value="ABC1_TM_dom"/>
</dbReference>
<evidence type="ECO:0000256" key="3">
    <source>
        <dbReference type="ARBA" id="ARBA00022741"/>
    </source>
</evidence>
<evidence type="ECO:0000313" key="12">
    <source>
        <dbReference type="Proteomes" id="UP000596857"/>
    </source>
</evidence>
<keyword evidence="5 8" id="KW-1133">Transmembrane helix</keyword>
<dbReference type="SUPFAM" id="SSF90123">
    <property type="entry name" value="ABC transporter transmembrane region"/>
    <property type="match status" value="1"/>
</dbReference>
<name>A0ABX1YAY4_9BACL</name>
<feature type="domain" description="ABC transmembrane type-1" evidence="10">
    <location>
        <begin position="32"/>
        <end position="313"/>
    </location>
</feature>
<evidence type="ECO:0000256" key="8">
    <source>
        <dbReference type="SAM" id="Phobius"/>
    </source>
</evidence>
<dbReference type="PROSITE" id="PS50893">
    <property type="entry name" value="ABC_TRANSPORTER_2"/>
    <property type="match status" value="1"/>
</dbReference>
<comment type="subcellular location">
    <subcellularLocation>
        <location evidence="1">Cell membrane</location>
        <topology evidence="1">Multi-pass membrane protein</topology>
    </subcellularLocation>
</comment>
<dbReference type="Gene3D" id="1.20.1560.10">
    <property type="entry name" value="ABC transporter type 1, transmembrane domain"/>
    <property type="match status" value="1"/>
</dbReference>
<dbReference type="RefSeq" id="WP_171716234.1">
    <property type="nucleotide sequence ID" value="NZ_WHOB01000016.1"/>
</dbReference>
<dbReference type="InterPro" id="IPR017871">
    <property type="entry name" value="ABC_transporter-like_CS"/>
</dbReference>
<evidence type="ECO:0000256" key="1">
    <source>
        <dbReference type="ARBA" id="ARBA00004651"/>
    </source>
</evidence>